<keyword evidence="5" id="KW-0997">Cell inner membrane</keyword>
<proteinExistence type="inferred from homology"/>
<dbReference type="HOGENOM" id="CLU_1446297_0_0_0"/>
<dbReference type="Proteomes" id="UP000007013">
    <property type="component" value="Chromosome"/>
</dbReference>
<keyword evidence="7 11" id="KW-1133">Transmembrane helix</keyword>
<evidence type="ECO:0000259" key="12">
    <source>
        <dbReference type="Pfam" id="PF12019"/>
    </source>
</evidence>
<evidence type="ECO:0000256" key="9">
    <source>
        <dbReference type="ARBA" id="ARBA00025772"/>
    </source>
</evidence>
<evidence type="ECO:0000256" key="4">
    <source>
        <dbReference type="ARBA" id="ARBA00022481"/>
    </source>
</evidence>
<dbReference type="GO" id="GO:0005886">
    <property type="term" value="C:plasma membrane"/>
    <property type="evidence" value="ECO:0007669"/>
    <property type="project" value="UniProtKB-SubCell"/>
</dbReference>
<dbReference type="GO" id="GO:0015627">
    <property type="term" value="C:type II protein secretion system complex"/>
    <property type="evidence" value="ECO:0007669"/>
    <property type="project" value="InterPro"/>
</dbReference>
<comment type="similarity">
    <text evidence="9">Belongs to the GSP H family.</text>
</comment>
<dbReference type="eggNOG" id="ENOG50349N9">
    <property type="taxonomic scope" value="Bacteria"/>
</dbReference>
<accession>B1ZTV5</accession>
<dbReference type="SUPFAM" id="SSF54523">
    <property type="entry name" value="Pili subunits"/>
    <property type="match status" value="1"/>
</dbReference>
<keyword evidence="6 11" id="KW-0812">Transmembrane</keyword>
<dbReference type="Pfam" id="PF12019">
    <property type="entry name" value="GspH"/>
    <property type="match status" value="1"/>
</dbReference>
<evidence type="ECO:0000256" key="1">
    <source>
        <dbReference type="ARBA" id="ARBA00004377"/>
    </source>
</evidence>
<organism evidence="13 14">
    <name type="scientific">Opitutus terrae (strain DSM 11246 / JCM 15787 / PB90-1)</name>
    <dbReference type="NCBI Taxonomy" id="452637"/>
    <lineage>
        <taxon>Bacteria</taxon>
        <taxon>Pseudomonadati</taxon>
        <taxon>Verrucomicrobiota</taxon>
        <taxon>Opitutia</taxon>
        <taxon>Opitutales</taxon>
        <taxon>Opitutaceae</taxon>
        <taxon>Opitutus</taxon>
    </lineage>
</organism>
<name>B1ZTV5_OPITP</name>
<sequence length="187" mass="20166">MVLGAGERSRPSSVPGFPPRCLYPARTRRAFTLLEILLALALIGLLSGALVTGAVSLLNTEPQSPEEVFWAASQQARRAALRTQQEVALSFDAKEKEFVVTEPSGRRSFPIPAASRELTIDLLQAQASGGSVLIGGQLVDTRTLPSVSFYPDGTCTPFRVQFRTTGPARVIAIDPWTCAPVLKTERT</sequence>
<dbReference type="KEGG" id="ote:Oter_1604"/>
<dbReference type="InterPro" id="IPR002416">
    <property type="entry name" value="T2SS_protein-GspH"/>
</dbReference>
<keyword evidence="8 11" id="KW-0472">Membrane</keyword>
<comment type="subcellular location">
    <subcellularLocation>
        <location evidence="1">Cell inner membrane</location>
        <topology evidence="1">Single-pass membrane protein</topology>
    </subcellularLocation>
</comment>
<dbReference type="AlphaFoldDB" id="B1ZTV5"/>
<dbReference type="Gene3D" id="3.55.40.10">
    <property type="entry name" value="minor pseudopilin epsh domain"/>
    <property type="match status" value="1"/>
</dbReference>
<feature type="transmembrane region" description="Helical" evidence="11">
    <location>
        <begin position="36"/>
        <end position="58"/>
    </location>
</feature>
<evidence type="ECO:0000256" key="5">
    <source>
        <dbReference type="ARBA" id="ARBA00022519"/>
    </source>
</evidence>
<evidence type="ECO:0000313" key="13">
    <source>
        <dbReference type="EMBL" id="ACB74888.1"/>
    </source>
</evidence>
<protein>
    <recommendedName>
        <fullName evidence="2">Type II secretion system protein H</fullName>
    </recommendedName>
    <alternativeName>
        <fullName evidence="10">General secretion pathway protein H</fullName>
    </alternativeName>
</protein>
<dbReference type="PRINTS" id="PR00885">
    <property type="entry name" value="BCTERIALGSPH"/>
</dbReference>
<dbReference type="EMBL" id="CP001032">
    <property type="protein sequence ID" value="ACB74888.1"/>
    <property type="molecule type" value="Genomic_DNA"/>
</dbReference>
<dbReference type="InterPro" id="IPR045584">
    <property type="entry name" value="Pilin-like"/>
</dbReference>
<dbReference type="InterPro" id="IPR022346">
    <property type="entry name" value="T2SS_GspH"/>
</dbReference>
<keyword evidence="3" id="KW-1003">Cell membrane</keyword>
<evidence type="ECO:0000256" key="6">
    <source>
        <dbReference type="ARBA" id="ARBA00022692"/>
    </source>
</evidence>
<keyword evidence="14" id="KW-1185">Reference proteome</keyword>
<keyword evidence="4" id="KW-0488">Methylation</keyword>
<dbReference type="STRING" id="452637.Oter_1604"/>
<evidence type="ECO:0000256" key="8">
    <source>
        <dbReference type="ARBA" id="ARBA00023136"/>
    </source>
</evidence>
<dbReference type="InterPro" id="IPR012902">
    <property type="entry name" value="N_methyl_site"/>
</dbReference>
<evidence type="ECO:0000256" key="7">
    <source>
        <dbReference type="ARBA" id="ARBA00022989"/>
    </source>
</evidence>
<dbReference type="Pfam" id="PF07963">
    <property type="entry name" value="N_methyl"/>
    <property type="match status" value="1"/>
</dbReference>
<evidence type="ECO:0000313" key="14">
    <source>
        <dbReference type="Proteomes" id="UP000007013"/>
    </source>
</evidence>
<reference evidence="13 14" key="1">
    <citation type="journal article" date="2011" name="J. Bacteriol.">
        <title>Genome sequence of the verrucomicrobium Opitutus terrae PB90-1, an abundant inhabitant of rice paddy soil ecosystems.</title>
        <authorList>
            <person name="van Passel M.W."/>
            <person name="Kant R."/>
            <person name="Palva A."/>
            <person name="Copeland A."/>
            <person name="Lucas S."/>
            <person name="Lapidus A."/>
            <person name="Glavina del Rio T."/>
            <person name="Pitluck S."/>
            <person name="Goltsman E."/>
            <person name="Clum A."/>
            <person name="Sun H."/>
            <person name="Schmutz J."/>
            <person name="Larimer F.W."/>
            <person name="Land M.L."/>
            <person name="Hauser L."/>
            <person name="Kyrpides N."/>
            <person name="Mikhailova N."/>
            <person name="Richardson P.P."/>
            <person name="Janssen P.H."/>
            <person name="de Vos W.M."/>
            <person name="Smidt H."/>
        </authorList>
    </citation>
    <scope>NUCLEOTIDE SEQUENCE [LARGE SCALE GENOMIC DNA]</scope>
    <source>
        <strain evidence="14">DSM 11246 / JCM 15787 / PB90-1</strain>
    </source>
</reference>
<dbReference type="GO" id="GO:0015628">
    <property type="term" value="P:protein secretion by the type II secretion system"/>
    <property type="evidence" value="ECO:0007669"/>
    <property type="project" value="InterPro"/>
</dbReference>
<evidence type="ECO:0000256" key="11">
    <source>
        <dbReference type="SAM" id="Phobius"/>
    </source>
</evidence>
<dbReference type="NCBIfam" id="TIGR02532">
    <property type="entry name" value="IV_pilin_GFxxxE"/>
    <property type="match status" value="1"/>
</dbReference>
<feature type="domain" description="General secretion pathway GspH" evidence="12">
    <location>
        <begin position="71"/>
        <end position="175"/>
    </location>
</feature>
<evidence type="ECO:0000256" key="10">
    <source>
        <dbReference type="ARBA" id="ARBA00030775"/>
    </source>
</evidence>
<evidence type="ECO:0000256" key="2">
    <source>
        <dbReference type="ARBA" id="ARBA00021549"/>
    </source>
</evidence>
<gene>
    <name evidence="13" type="ordered locus">Oter_1604</name>
</gene>
<evidence type="ECO:0000256" key="3">
    <source>
        <dbReference type="ARBA" id="ARBA00022475"/>
    </source>
</evidence>